<name>A0ABV0TNJ9_9TELE</name>
<reference evidence="3 4" key="1">
    <citation type="submission" date="2021-06" db="EMBL/GenBank/DDBJ databases">
        <authorList>
            <person name="Palmer J.M."/>
        </authorList>
    </citation>
    <scope>NUCLEOTIDE SEQUENCE [LARGE SCALE GENOMIC DNA]</scope>
    <source>
        <strain evidence="4">if_2019</strain>
        <tissue evidence="3">Muscle</tissue>
    </source>
</reference>
<comment type="caution">
    <text evidence="1">Lacks conserved residue(s) required for the propagation of feature annotation.</text>
</comment>
<keyword evidence="4" id="KW-1185">Reference proteome</keyword>
<proteinExistence type="predicted"/>
<dbReference type="InterPro" id="IPR011030">
    <property type="entry name" value="Lipovitellin_superhlx_dom"/>
</dbReference>
<accession>A0ABV0TNJ9</accession>
<dbReference type="SUPFAM" id="SSF48431">
    <property type="entry name" value="Lipovitellin-phosvitin complex, superhelical domain"/>
    <property type="match status" value="1"/>
</dbReference>
<dbReference type="Pfam" id="PF01347">
    <property type="entry name" value="Vitellogenin_N"/>
    <property type="match status" value="1"/>
</dbReference>
<sequence length="264" mass="30044">MRVLRNETLSQTVVEMVQMSNWLTFQALFQCGTAECTSAIMQVIWTSDGVSLEVDALVYTLGLQPNPDAARVRDMLSMAQYKQSKAIMYALANTVKRFYKGEVTPEINEVSKFMEKMLSDCSEETQDTDRDFPPDPKEEAFLILRAIGVMGRAMQDVSPSLISSVLRCMRKTDISLSNQKAAIQAFRLMEITDEIRSSLLEVYQDTQSPAEKRLAAYLVLMKNPDHTLIREIINRLTDEKDEQLKSFVVSHLYNIHNSDDVKPE</sequence>
<evidence type="ECO:0000313" key="3">
    <source>
        <dbReference type="EMBL" id="MEQ2234483.1"/>
    </source>
</evidence>
<evidence type="ECO:0000256" key="1">
    <source>
        <dbReference type="PROSITE-ProRule" id="PRU00557"/>
    </source>
</evidence>
<dbReference type="EMBL" id="JAHRIQ010039920">
    <property type="protein sequence ID" value="MEQ2234483.1"/>
    <property type="molecule type" value="Genomic_DNA"/>
</dbReference>
<dbReference type="Gene3D" id="1.25.10.20">
    <property type="entry name" value="Vitellinogen, superhelical"/>
    <property type="match status" value="1"/>
</dbReference>
<dbReference type="InterPro" id="IPR001747">
    <property type="entry name" value="Vitellogenin_N"/>
</dbReference>
<protein>
    <recommendedName>
        <fullName evidence="2">Vitellogenin domain-containing protein</fullName>
    </recommendedName>
</protein>
<dbReference type="PROSITE" id="PS51211">
    <property type="entry name" value="VITELLOGENIN"/>
    <property type="match status" value="1"/>
</dbReference>
<evidence type="ECO:0000259" key="2">
    <source>
        <dbReference type="PROSITE" id="PS51211"/>
    </source>
</evidence>
<dbReference type="Proteomes" id="UP001482620">
    <property type="component" value="Unassembled WGS sequence"/>
</dbReference>
<evidence type="ECO:0000313" key="4">
    <source>
        <dbReference type="Proteomes" id="UP001482620"/>
    </source>
</evidence>
<gene>
    <name evidence="3" type="ORF">ILYODFUR_032195</name>
</gene>
<dbReference type="PANTHER" id="PTHR13769">
    <property type="entry name" value="APOLIPOPROTEIN B"/>
    <property type="match status" value="1"/>
</dbReference>
<dbReference type="InterPro" id="IPR052418">
    <property type="entry name" value="Apolipoprotein_B"/>
</dbReference>
<dbReference type="PANTHER" id="PTHR13769:SF6">
    <property type="entry name" value="APOLIPOPROTEIN B-100"/>
    <property type="match status" value="1"/>
</dbReference>
<comment type="caution">
    <text evidence="3">The sequence shown here is derived from an EMBL/GenBank/DDBJ whole genome shotgun (WGS) entry which is preliminary data.</text>
</comment>
<organism evidence="3 4">
    <name type="scientific">Ilyodon furcidens</name>
    <name type="common">goldbreast splitfin</name>
    <dbReference type="NCBI Taxonomy" id="33524"/>
    <lineage>
        <taxon>Eukaryota</taxon>
        <taxon>Metazoa</taxon>
        <taxon>Chordata</taxon>
        <taxon>Craniata</taxon>
        <taxon>Vertebrata</taxon>
        <taxon>Euteleostomi</taxon>
        <taxon>Actinopterygii</taxon>
        <taxon>Neopterygii</taxon>
        <taxon>Teleostei</taxon>
        <taxon>Neoteleostei</taxon>
        <taxon>Acanthomorphata</taxon>
        <taxon>Ovalentaria</taxon>
        <taxon>Atherinomorphae</taxon>
        <taxon>Cyprinodontiformes</taxon>
        <taxon>Goodeidae</taxon>
        <taxon>Ilyodon</taxon>
    </lineage>
</organism>
<feature type="domain" description="Vitellogenin" evidence="2">
    <location>
        <begin position="1"/>
        <end position="264"/>
    </location>
</feature>